<keyword evidence="2" id="KW-0548">Nucleotidyltransferase</keyword>
<accession>A0ABW8UUR0</accession>
<dbReference type="RefSeq" id="WP_407591213.1">
    <property type="nucleotide sequence ID" value="NZ_JBHDIY010000002.1"/>
</dbReference>
<dbReference type="EMBL" id="JBHDIY010000002">
    <property type="protein sequence ID" value="MFL4469392.1"/>
    <property type="molecule type" value="Genomic_DNA"/>
</dbReference>
<dbReference type="InterPro" id="IPR025877">
    <property type="entry name" value="MobA-like_NTP_Trfase"/>
</dbReference>
<dbReference type="Proteomes" id="UP001627408">
    <property type="component" value="Unassembled WGS sequence"/>
</dbReference>
<evidence type="ECO:0000256" key="1">
    <source>
        <dbReference type="ARBA" id="ARBA00022679"/>
    </source>
</evidence>
<comment type="caution">
    <text evidence="5">The sequence shown here is derived from an EMBL/GenBank/DDBJ whole genome shotgun (WGS) entry which is preliminary data.</text>
</comment>
<evidence type="ECO:0000256" key="3">
    <source>
        <dbReference type="ARBA" id="ARBA00022842"/>
    </source>
</evidence>
<dbReference type="Gene3D" id="3.90.550.10">
    <property type="entry name" value="Spore Coat Polysaccharide Biosynthesis Protein SpsA, Chain A"/>
    <property type="match status" value="1"/>
</dbReference>
<keyword evidence="3" id="KW-0460">Magnesium</keyword>
<dbReference type="InterPro" id="IPR050065">
    <property type="entry name" value="GlmU-like"/>
</dbReference>
<keyword evidence="1" id="KW-0808">Transferase</keyword>
<name>A0ABW8UUR0_9RHOB</name>
<reference evidence="5 6" key="1">
    <citation type="submission" date="2024-08" db="EMBL/GenBank/DDBJ databases">
        <title>Tateyamaria sp. nov., isolated from marine algae.</title>
        <authorList>
            <person name="Choi B.J."/>
            <person name="Kim J.M."/>
            <person name="Lee J.K."/>
            <person name="Choi D.G."/>
            <person name="Bayburt H."/>
            <person name="Baek J.H."/>
            <person name="Han D.M."/>
            <person name="Jeon C.O."/>
        </authorList>
    </citation>
    <scope>NUCLEOTIDE SEQUENCE [LARGE SCALE GENOMIC DNA]</scope>
    <source>
        <strain evidence="5 6">KMU-156</strain>
    </source>
</reference>
<dbReference type="Pfam" id="PF12804">
    <property type="entry name" value="NTP_transf_3"/>
    <property type="match status" value="1"/>
</dbReference>
<evidence type="ECO:0000256" key="2">
    <source>
        <dbReference type="ARBA" id="ARBA00022695"/>
    </source>
</evidence>
<sequence length="230" mass="24943">MRHHPPALMLFAAGFGTRMKHLTAHQPKPLIKVAGRALIDHALDLARGVRADPIVANLHYLPELLEQHLNGTSVLTIREEPEILETGGGLRNALPQLGTGPVTTLNSDAIWAGPNPLRLLLDAWDPAAMDALLVCVPLERVHGRTGRGDFDIDAAGRLHRGGDSVYAGAQIMKTDLLKTVPDKAFSLNVVWNMMADQQRMFGLTYPGHWCDVGHPGGIAEAEAMLERGDV</sequence>
<evidence type="ECO:0000313" key="6">
    <source>
        <dbReference type="Proteomes" id="UP001627408"/>
    </source>
</evidence>
<feature type="domain" description="MobA-like NTP transferase" evidence="4">
    <location>
        <begin position="10"/>
        <end position="136"/>
    </location>
</feature>
<organism evidence="5 6">
    <name type="scientific">Tateyamaria armeniaca</name>
    <dbReference type="NCBI Taxonomy" id="2518930"/>
    <lineage>
        <taxon>Bacteria</taxon>
        <taxon>Pseudomonadati</taxon>
        <taxon>Pseudomonadota</taxon>
        <taxon>Alphaproteobacteria</taxon>
        <taxon>Rhodobacterales</taxon>
        <taxon>Roseobacteraceae</taxon>
        <taxon>Tateyamaria</taxon>
    </lineage>
</organism>
<dbReference type="SUPFAM" id="SSF53448">
    <property type="entry name" value="Nucleotide-diphospho-sugar transferases"/>
    <property type="match status" value="1"/>
</dbReference>
<dbReference type="InterPro" id="IPR029044">
    <property type="entry name" value="Nucleotide-diphossugar_trans"/>
</dbReference>
<gene>
    <name evidence="5" type="ORF">ACERZ8_05725</name>
</gene>
<dbReference type="PANTHER" id="PTHR43584:SF8">
    <property type="entry name" value="N-ACETYLMURAMATE ALPHA-1-PHOSPHATE URIDYLYLTRANSFERASE"/>
    <property type="match status" value="1"/>
</dbReference>
<protein>
    <submittedName>
        <fullName evidence="5">Nucleotidyltransferase family protein</fullName>
    </submittedName>
</protein>
<dbReference type="CDD" id="cd06422">
    <property type="entry name" value="NTP_transferase_like_1"/>
    <property type="match status" value="1"/>
</dbReference>
<evidence type="ECO:0000313" key="5">
    <source>
        <dbReference type="EMBL" id="MFL4469392.1"/>
    </source>
</evidence>
<evidence type="ECO:0000259" key="4">
    <source>
        <dbReference type="Pfam" id="PF12804"/>
    </source>
</evidence>
<proteinExistence type="predicted"/>
<dbReference type="PANTHER" id="PTHR43584">
    <property type="entry name" value="NUCLEOTIDYL TRANSFERASE"/>
    <property type="match status" value="1"/>
</dbReference>
<keyword evidence="6" id="KW-1185">Reference proteome</keyword>